<gene>
    <name evidence="4" type="ORF">EV189_2696</name>
</gene>
<dbReference type="AlphaFoldDB" id="A0A4Q7NPQ7"/>
<feature type="domain" description="GGDEF" evidence="3">
    <location>
        <begin position="193"/>
        <end position="326"/>
    </location>
</feature>
<dbReference type="Pfam" id="PF00563">
    <property type="entry name" value="EAL"/>
    <property type="match status" value="1"/>
</dbReference>
<keyword evidence="1" id="KW-1133">Transmembrane helix</keyword>
<feature type="domain" description="EAL" evidence="2">
    <location>
        <begin position="334"/>
        <end position="586"/>
    </location>
</feature>
<feature type="transmembrane region" description="Helical" evidence="1">
    <location>
        <begin position="42"/>
        <end position="61"/>
    </location>
</feature>
<reference evidence="4 5" key="1">
    <citation type="submission" date="2019-02" db="EMBL/GenBank/DDBJ databases">
        <title>Genomic Encyclopedia of Type Strains, Phase IV (KMG-IV): sequencing the most valuable type-strain genomes for metagenomic binning, comparative biology and taxonomic classification.</title>
        <authorList>
            <person name="Goeker M."/>
        </authorList>
    </citation>
    <scope>NUCLEOTIDE SEQUENCE [LARGE SCALE GENOMIC DNA]</scope>
    <source>
        <strain evidence="4 5">DSM 45622</strain>
    </source>
</reference>
<dbReference type="SMART" id="SM00267">
    <property type="entry name" value="GGDEF"/>
    <property type="match status" value="1"/>
</dbReference>
<dbReference type="Pfam" id="PF00990">
    <property type="entry name" value="GGDEF"/>
    <property type="match status" value="1"/>
</dbReference>
<dbReference type="InterPro" id="IPR035919">
    <property type="entry name" value="EAL_sf"/>
</dbReference>
<evidence type="ECO:0000256" key="1">
    <source>
        <dbReference type="SAM" id="Phobius"/>
    </source>
</evidence>
<organism evidence="4 5">
    <name type="scientific">Motilibacter rhizosphaerae</name>
    <dbReference type="NCBI Taxonomy" id="598652"/>
    <lineage>
        <taxon>Bacteria</taxon>
        <taxon>Bacillati</taxon>
        <taxon>Actinomycetota</taxon>
        <taxon>Actinomycetes</taxon>
        <taxon>Motilibacterales</taxon>
        <taxon>Motilibacteraceae</taxon>
        <taxon>Motilibacter</taxon>
    </lineage>
</organism>
<evidence type="ECO:0000313" key="4">
    <source>
        <dbReference type="EMBL" id="RZS87271.1"/>
    </source>
</evidence>
<dbReference type="Gene3D" id="3.20.20.450">
    <property type="entry name" value="EAL domain"/>
    <property type="match status" value="1"/>
</dbReference>
<dbReference type="PANTHER" id="PTHR33121:SF79">
    <property type="entry name" value="CYCLIC DI-GMP PHOSPHODIESTERASE PDED-RELATED"/>
    <property type="match status" value="1"/>
</dbReference>
<dbReference type="CDD" id="cd01948">
    <property type="entry name" value="EAL"/>
    <property type="match status" value="1"/>
</dbReference>
<keyword evidence="1" id="KW-0812">Transmembrane</keyword>
<dbReference type="SUPFAM" id="SSF141868">
    <property type="entry name" value="EAL domain-like"/>
    <property type="match status" value="1"/>
</dbReference>
<evidence type="ECO:0000313" key="5">
    <source>
        <dbReference type="Proteomes" id="UP000293638"/>
    </source>
</evidence>
<dbReference type="EMBL" id="SGXD01000003">
    <property type="protein sequence ID" value="RZS87271.1"/>
    <property type="molecule type" value="Genomic_DNA"/>
</dbReference>
<dbReference type="InterPro" id="IPR001633">
    <property type="entry name" value="EAL_dom"/>
</dbReference>
<dbReference type="Gene3D" id="3.30.450.40">
    <property type="match status" value="1"/>
</dbReference>
<dbReference type="SMART" id="SM00065">
    <property type="entry name" value="GAF"/>
    <property type="match status" value="1"/>
</dbReference>
<dbReference type="GO" id="GO:0071111">
    <property type="term" value="F:cyclic-guanylate-specific phosphodiesterase activity"/>
    <property type="evidence" value="ECO:0007669"/>
    <property type="project" value="InterPro"/>
</dbReference>
<dbReference type="InterPro" id="IPR000160">
    <property type="entry name" value="GGDEF_dom"/>
</dbReference>
<dbReference type="InterPro" id="IPR050706">
    <property type="entry name" value="Cyclic-di-GMP_PDE-like"/>
</dbReference>
<dbReference type="InterPro" id="IPR043128">
    <property type="entry name" value="Rev_trsase/Diguanyl_cyclase"/>
</dbReference>
<dbReference type="InterPro" id="IPR029787">
    <property type="entry name" value="Nucleotide_cyclase"/>
</dbReference>
<dbReference type="OrthoDB" id="23692at2"/>
<dbReference type="Gene3D" id="3.30.70.270">
    <property type="match status" value="1"/>
</dbReference>
<comment type="caution">
    <text evidence="4">The sequence shown here is derived from an EMBL/GenBank/DDBJ whole genome shotgun (WGS) entry which is preliminary data.</text>
</comment>
<dbReference type="NCBIfam" id="TIGR00254">
    <property type="entry name" value="GGDEF"/>
    <property type="match status" value="1"/>
</dbReference>
<dbReference type="InterPro" id="IPR003018">
    <property type="entry name" value="GAF"/>
</dbReference>
<dbReference type="PROSITE" id="PS50883">
    <property type="entry name" value="EAL"/>
    <property type="match status" value="1"/>
</dbReference>
<keyword evidence="1" id="KW-0472">Membrane</keyword>
<feature type="transmembrane region" description="Helical" evidence="1">
    <location>
        <begin position="15"/>
        <end position="36"/>
    </location>
</feature>
<dbReference type="SUPFAM" id="SSF55781">
    <property type="entry name" value="GAF domain-like"/>
    <property type="match status" value="1"/>
</dbReference>
<protein>
    <submittedName>
        <fullName evidence="4">Diguanylate cyclase (GGDEF)-like protein</fullName>
    </submittedName>
</protein>
<name>A0A4Q7NPQ7_9ACTN</name>
<dbReference type="PROSITE" id="PS50887">
    <property type="entry name" value="GGDEF"/>
    <property type="match status" value="1"/>
</dbReference>
<evidence type="ECO:0000259" key="2">
    <source>
        <dbReference type="PROSITE" id="PS50883"/>
    </source>
</evidence>
<dbReference type="PANTHER" id="PTHR33121">
    <property type="entry name" value="CYCLIC DI-GMP PHOSPHODIESTERASE PDEF"/>
    <property type="match status" value="1"/>
</dbReference>
<dbReference type="Proteomes" id="UP000293638">
    <property type="component" value="Unassembled WGS sequence"/>
</dbReference>
<dbReference type="SUPFAM" id="SSF55073">
    <property type="entry name" value="Nucleotide cyclase"/>
    <property type="match status" value="1"/>
</dbReference>
<accession>A0A4Q7NPQ7</accession>
<dbReference type="SMART" id="SM00052">
    <property type="entry name" value="EAL"/>
    <property type="match status" value="1"/>
</dbReference>
<evidence type="ECO:0000259" key="3">
    <source>
        <dbReference type="PROSITE" id="PS50887"/>
    </source>
</evidence>
<keyword evidence="5" id="KW-1185">Reference proteome</keyword>
<dbReference type="InterPro" id="IPR029016">
    <property type="entry name" value="GAF-like_dom_sf"/>
</dbReference>
<dbReference type="Pfam" id="PF01590">
    <property type="entry name" value="GAF"/>
    <property type="match status" value="1"/>
</dbReference>
<proteinExistence type="predicted"/>
<sequence length="755" mass="80005">MRWRDVTSPRGPRQALAAIYAVGAVLTLGTCWVPGWLERGRLVVTGVGVAAALASILLVVCRQLADRLVQPVIAGGAVLIAAETWATGGGVESATYASFSVWAAMFAALYLRPVAYAAQVTCSVVITGSALALAAHEPTVVPFVLLAGLQVTSGHLIRVLVRRLTLLAHRDALTGLLSESGLRAVGASPTASQVRALVLIDVDGFSEVNEAVGREGGDEILTAFAAELPRLAPGAPAVARLSSDVFALLLVGGDAEPAAVQALAERASEQLRRAYSVGGIEIDVEVVVGAAVASTGELFDLLLDRATSALSAAKREDRAVRVWSSDLARNAADELVLQSQLRRGIPKGELVLHYQPQYAAHSGALTGVEALVRWEHPERGLLGPYAFLPLAERSPVIVELTTWVLSRAVAQAAWWRQVAEVPVSVNLSPRLLAHEGLVDLVRAVLAMHGLPARLLTLEVTETAVMAQPERAREVLGELRALGVRISLDDFGTGYTSLAMLADLPLDELKVDRRFVSAILTADRDAAIVRSIAALARRLDLELVAEGVEDEETRRLLAEWGYDVLQGFLLGRPSPVEGLGPALGRARVPALAEPLPADVQVVDEAARLRALARVRTDRSEFLDSVARLAAQLCGTPIALVDLVGEEELVFVGATGTVLPGGPREHSFCTHLVAAQRPVQVPDARQDPRFASNPLVTGARGVRFYAGAPVRSQGEVVGTVCVLDRAPRTLDGEQRAALEDLARIVEAHLEVQAAVGG</sequence>